<sequence length="179" mass="20180">MITGELAIMIGLIAIIFTVIIGLFFKIGLKKTAMICVFIAYLTAVAWIVFFPILYDEPVVYGNGYTWYNLVPFATIAETVSGGFGETAFLQIFGNIFLSVPFGFFVMMWMKKPKLWKMFVFAFAFTVTIEVTQMFIGFAINNMYRNVDIDDIILNATGAFIGFGLYKILSQNLKQKLTA</sequence>
<dbReference type="PANTHER" id="PTHR36834:SF1">
    <property type="entry name" value="INTEGRAL MEMBRANE PROTEIN"/>
    <property type="match status" value="1"/>
</dbReference>
<feature type="transmembrane region" description="Helical" evidence="1">
    <location>
        <begin position="88"/>
        <end position="107"/>
    </location>
</feature>
<keyword evidence="4" id="KW-1185">Reference proteome</keyword>
<dbReference type="Proteomes" id="UP000233425">
    <property type="component" value="Unassembled WGS sequence"/>
</dbReference>
<feature type="transmembrane region" description="Helical" evidence="1">
    <location>
        <begin position="6"/>
        <end position="25"/>
    </location>
</feature>
<organism evidence="3 4">
    <name type="scientific">Ruminococcus bromii</name>
    <dbReference type="NCBI Taxonomy" id="40518"/>
    <lineage>
        <taxon>Bacteria</taxon>
        <taxon>Bacillati</taxon>
        <taxon>Bacillota</taxon>
        <taxon>Clostridia</taxon>
        <taxon>Eubacteriales</taxon>
        <taxon>Oscillospiraceae</taxon>
        <taxon>Ruminococcus</taxon>
    </lineage>
</organism>
<comment type="caution">
    <text evidence="3">The sequence shown here is derived from an EMBL/GenBank/DDBJ whole genome shotgun (WGS) entry which is preliminary data.</text>
</comment>
<dbReference type="EMBL" id="NNSR01000069">
    <property type="protein sequence ID" value="PKD27668.1"/>
    <property type="molecule type" value="Genomic_DNA"/>
</dbReference>
<feature type="transmembrane region" description="Helical" evidence="1">
    <location>
        <begin position="119"/>
        <end position="140"/>
    </location>
</feature>
<keyword evidence="1" id="KW-0472">Membrane</keyword>
<evidence type="ECO:0000256" key="1">
    <source>
        <dbReference type="SAM" id="Phobius"/>
    </source>
</evidence>
<feature type="transmembrane region" description="Helical" evidence="1">
    <location>
        <begin position="152"/>
        <end position="169"/>
    </location>
</feature>
<accession>A0A2N0UL51</accession>
<feature type="transmembrane region" description="Helical" evidence="1">
    <location>
        <begin position="32"/>
        <end position="55"/>
    </location>
</feature>
<evidence type="ECO:0000313" key="4">
    <source>
        <dbReference type="Proteomes" id="UP000233425"/>
    </source>
</evidence>
<dbReference type="AlphaFoldDB" id="A0A2N0UL51"/>
<name>A0A2N0UL51_9FIRM</name>
<feature type="domain" description="VanZ-like" evidence="2">
    <location>
        <begin position="38"/>
        <end position="169"/>
    </location>
</feature>
<keyword evidence="1" id="KW-0812">Transmembrane</keyword>
<protein>
    <submittedName>
        <fullName evidence="3">VanZ like family protein</fullName>
    </submittedName>
</protein>
<keyword evidence="1" id="KW-1133">Transmembrane helix</keyword>
<dbReference type="InterPro" id="IPR006976">
    <property type="entry name" value="VanZ-like"/>
</dbReference>
<dbReference type="RefSeq" id="WP_101029385.1">
    <property type="nucleotide sequence ID" value="NZ_CATZKG010000013.1"/>
</dbReference>
<dbReference type="PANTHER" id="PTHR36834">
    <property type="entry name" value="MEMBRANE PROTEIN-RELATED"/>
    <property type="match status" value="1"/>
</dbReference>
<evidence type="ECO:0000259" key="2">
    <source>
        <dbReference type="Pfam" id="PF04892"/>
    </source>
</evidence>
<proteinExistence type="predicted"/>
<evidence type="ECO:0000313" key="3">
    <source>
        <dbReference type="EMBL" id="PKD27668.1"/>
    </source>
</evidence>
<dbReference type="Pfam" id="PF04892">
    <property type="entry name" value="VanZ"/>
    <property type="match status" value="1"/>
</dbReference>
<dbReference type="InterPro" id="IPR053150">
    <property type="entry name" value="Teicoplanin_resist-assoc"/>
</dbReference>
<reference evidence="3" key="1">
    <citation type="journal article" date="2018" name="Environ. Microbiol.">
        <title>Sporulation capability and amylosome conservation among diverse human colonic and rumen isolates of the keystone starch-degrader Ruminococcus bromii.</title>
        <authorList>
            <person name="Mukhopadhya I."/>
            <person name="Morais S."/>
            <person name="Laverde-Gomez J."/>
            <person name="Sheridan P.O."/>
            <person name="Walker A.W."/>
            <person name="Kelly W."/>
            <person name="Klieve A.V."/>
            <person name="Ouwerkerk D."/>
            <person name="Duncan S.H."/>
            <person name="Louis P."/>
            <person name="Koropatkin N."/>
            <person name="Cockburn D."/>
            <person name="Kibler R."/>
            <person name="Cooper P.J."/>
            <person name="Sandoval C."/>
            <person name="Crost E."/>
            <person name="Juge N."/>
            <person name="Bayer E.A."/>
            <person name="Flint H.J."/>
        </authorList>
    </citation>
    <scope>NUCLEOTIDE SEQUENCE [LARGE SCALE GENOMIC DNA]</scope>
    <source>
        <strain evidence="3">ATCC 27255</strain>
    </source>
</reference>
<gene>
    <name evidence="3" type="ORF">RBATCC27255_01429</name>
</gene>